<organism evidence="4">
    <name type="scientific">Neospora caninum (strain Liverpool)</name>
    <dbReference type="NCBI Taxonomy" id="572307"/>
    <lineage>
        <taxon>Eukaryota</taxon>
        <taxon>Sar</taxon>
        <taxon>Alveolata</taxon>
        <taxon>Apicomplexa</taxon>
        <taxon>Conoidasida</taxon>
        <taxon>Coccidia</taxon>
        <taxon>Eucoccidiorida</taxon>
        <taxon>Eimeriorina</taxon>
        <taxon>Sarcocystidae</taxon>
        <taxon>Neospora</taxon>
    </lineage>
</organism>
<evidence type="ECO:0000256" key="2">
    <source>
        <dbReference type="SAM" id="Phobius"/>
    </source>
</evidence>
<evidence type="ECO:0000313" key="4">
    <source>
        <dbReference type="EMBL" id="CEL64573.1"/>
    </source>
</evidence>
<gene>
    <name evidence="4" type="ORF">BN1204_004620</name>
</gene>
<protein>
    <submittedName>
        <fullName evidence="4">Toxoplasma gondii family B protein</fullName>
    </submittedName>
</protein>
<feature type="chain" id="PRO_5002522963" evidence="3">
    <location>
        <begin position="26"/>
        <end position="163"/>
    </location>
</feature>
<feature type="transmembrane region" description="Helical" evidence="2">
    <location>
        <begin position="98"/>
        <end position="117"/>
    </location>
</feature>
<feature type="region of interest" description="Disordered" evidence="1">
    <location>
        <begin position="129"/>
        <end position="163"/>
    </location>
</feature>
<name>A0A0F7U463_NEOCL</name>
<feature type="compositionally biased region" description="Basic and acidic residues" evidence="1">
    <location>
        <begin position="130"/>
        <end position="152"/>
    </location>
</feature>
<feature type="signal peptide" evidence="3">
    <location>
        <begin position="1"/>
        <end position="25"/>
    </location>
</feature>
<evidence type="ECO:0000256" key="3">
    <source>
        <dbReference type="SAM" id="SignalP"/>
    </source>
</evidence>
<dbReference type="PROSITE" id="PS51257">
    <property type="entry name" value="PROKAR_LIPOPROTEIN"/>
    <property type="match status" value="1"/>
</dbReference>
<evidence type="ECO:0000256" key="1">
    <source>
        <dbReference type="SAM" id="MobiDB-lite"/>
    </source>
</evidence>
<proteinExistence type="predicted"/>
<dbReference type="EMBL" id="LN714475">
    <property type="protein sequence ID" value="CEL64573.1"/>
    <property type="molecule type" value="Genomic_DNA"/>
</dbReference>
<sequence length="163" mass="16919">MKVNQSSVATLAAFVISSCSLGCSCNGSPALATAAVDFVPAISSQANGSNAAAMVSGTAIPGEADQQHTQVVFPVKRSRRSNPAIGKTMASRRAEKRIAATVGLLMTAVAGLLLASVKLQQCRQALRQKTRGETEGNTRRRLAEGGNDDEKCVSMAPARTGCR</sequence>
<reference evidence="4" key="1">
    <citation type="journal article" date="2015" name="PLoS ONE">
        <title>Comprehensive Evaluation of Toxoplasma gondii VEG and Neospora caninum LIV Genomes with Tachyzoite Stage Transcriptome and Proteome Defines Novel Transcript Features.</title>
        <authorList>
            <person name="Ramaprasad A."/>
            <person name="Mourier T."/>
            <person name="Naeem R."/>
            <person name="Malas T.B."/>
            <person name="Moussa E."/>
            <person name="Panigrahi A."/>
            <person name="Vermont S.J."/>
            <person name="Otto T.D."/>
            <person name="Wastling J."/>
            <person name="Pain A."/>
        </authorList>
    </citation>
    <scope>NUCLEOTIDE SEQUENCE</scope>
    <source>
        <strain evidence="4">Liverpool</strain>
    </source>
</reference>
<dbReference type="AlphaFoldDB" id="A0A0F7U463"/>
<keyword evidence="2" id="KW-1133">Transmembrane helix</keyword>
<keyword evidence="3" id="KW-0732">Signal</keyword>
<keyword evidence="2" id="KW-0812">Transmembrane</keyword>
<accession>A0A0F7U463</accession>
<keyword evidence="2" id="KW-0472">Membrane</keyword>